<dbReference type="CDD" id="cd06257">
    <property type="entry name" value="DnaJ"/>
    <property type="match status" value="1"/>
</dbReference>
<dbReference type="Proteomes" id="UP001178507">
    <property type="component" value="Unassembled WGS sequence"/>
</dbReference>
<sequence length="297" mass="33521">MSLPTLLHAQPHDTKEELTSRRLAAQLHPDKNSSVGAHAAFIKLKEEFEEAVQYAPSLARQQRTQALDAKRTCHVRRKKGWSQNRSKGKQASQKLLAIEDAPFQKAAKRAPKVREQSLECTAHQVILGLHVSEPLLLFQSQEGQEECPFWIPDELREHFIISPTPESECEVAAEPDTLSSAAEFLLEKGFVATSPGNAPGSQTPGEQQRDNFELEECEDPKGRDMNFLFPISGGLATNFERFLTHPRESFPLGAHFEAVSTVKLRRSSMHHLEDWKRSSKASPNTKIWRRCVKPPMR</sequence>
<proteinExistence type="predicted"/>
<gene>
    <name evidence="1" type="ORF">EVOR1521_LOCUS9282</name>
</gene>
<evidence type="ECO:0000313" key="1">
    <source>
        <dbReference type="EMBL" id="CAJ1381678.1"/>
    </source>
</evidence>
<dbReference type="AlphaFoldDB" id="A0AA36MWT3"/>
<evidence type="ECO:0000313" key="2">
    <source>
        <dbReference type="Proteomes" id="UP001178507"/>
    </source>
</evidence>
<comment type="caution">
    <text evidence="1">The sequence shown here is derived from an EMBL/GenBank/DDBJ whole genome shotgun (WGS) entry which is preliminary data.</text>
</comment>
<dbReference type="EMBL" id="CAUJNA010000834">
    <property type="protein sequence ID" value="CAJ1381678.1"/>
    <property type="molecule type" value="Genomic_DNA"/>
</dbReference>
<accession>A0AA36MWT3</accession>
<dbReference type="InterPro" id="IPR001623">
    <property type="entry name" value="DnaJ_domain"/>
</dbReference>
<evidence type="ECO:0008006" key="3">
    <source>
        <dbReference type="Google" id="ProtNLM"/>
    </source>
</evidence>
<keyword evidence="2" id="KW-1185">Reference proteome</keyword>
<organism evidence="1 2">
    <name type="scientific">Effrenium voratum</name>
    <dbReference type="NCBI Taxonomy" id="2562239"/>
    <lineage>
        <taxon>Eukaryota</taxon>
        <taxon>Sar</taxon>
        <taxon>Alveolata</taxon>
        <taxon>Dinophyceae</taxon>
        <taxon>Suessiales</taxon>
        <taxon>Symbiodiniaceae</taxon>
        <taxon>Effrenium</taxon>
    </lineage>
</organism>
<protein>
    <recommendedName>
        <fullName evidence="3">J domain-containing protein</fullName>
    </recommendedName>
</protein>
<reference evidence="1" key="1">
    <citation type="submission" date="2023-08" db="EMBL/GenBank/DDBJ databases">
        <authorList>
            <person name="Chen Y."/>
            <person name="Shah S."/>
            <person name="Dougan E. K."/>
            <person name="Thang M."/>
            <person name="Chan C."/>
        </authorList>
    </citation>
    <scope>NUCLEOTIDE SEQUENCE</scope>
</reference>
<name>A0AA36MWT3_9DINO</name>